<dbReference type="PROSITE" id="PS51127">
    <property type="entry name" value="BIG1"/>
    <property type="match status" value="1"/>
</dbReference>
<evidence type="ECO:0000313" key="4">
    <source>
        <dbReference type="EMBL" id="NDY92500.1"/>
    </source>
</evidence>
<protein>
    <recommendedName>
        <fullName evidence="3">Big-1 domain-containing protein</fullName>
    </recommendedName>
</protein>
<dbReference type="SUPFAM" id="SSF49373">
    <property type="entry name" value="Invasin/intimin cell-adhesion fragments"/>
    <property type="match status" value="1"/>
</dbReference>
<dbReference type="Pfam" id="PF02369">
    <property type="entry name" value="Big_1"/>
    <property type="match status" value="1"/>
</dbReference>
<dbReference type="Proteomes" id="UP000484255">
    <property type="component" value="Unassembled WGS sequence"/>
</dbReference>
<feature type="region of interest" description="Disordered" evidence="2">
    <location>
        <begin position="1"/>
        <end position="28"/>
    </location>
</feature>
<dbReference type="InterPro" id="IPR013783">
    <property type="entry name" value="Ig-like_fold"/>
</dbReference>
<name>A0A7C9TK55_9BURK</name>
<evidence type="ECO:0000259" key="3">
    <source>
        <dbReference type="PROSITE" id="PS51127"/>
    </source>
</evidence>
<dbReference type="AlphaFoldDB" id="A0A7C9TK55"/>
<dbReference type="RefSeq" id="WP_163458427.1">
    <property type="nucleotide sequence ID" value="NZ_JAAGOH010000018.1"/>
</dbReference>
<dbReference type="InterPro" id="IPR008964">
    <property type="entry name" value="Invasin/intimin_cell_adhesion"/>
</dbReference>
<evidence type="ECO:0000256" key="2">
    <source>
        <dbReference type="SAM" id="MobiDB-lite"/>
    </source>
</evidence>
<reference evidence="4 5" key="1">
    <citation type="submission" date="2020-02" db="EMBL/GenBank/DDBJ databases">
        <title>Ideonella bacterium strain TBM-1.</title>
        <authorList>
            <person name="Chen W.-M."/>
        </authorList>
    </citation>
    <scope>NUCLEOTIDE SEQUENCE [LARGE SCALE GENOMIC DNA]</scope>
    <source>
        <strain evidence="4 5">TBM-1</strain>
    </source>
</reference>
<sequence length="222" mass="21593">MLAGCSDNGDPGTSVFDDEDSSASSTTTDDASYTVAVAVLASGVEVSSVSTSTTSVQLSATVTDADGAPVSGVVVSFSDDRGLLSYSPSVATALTGDDGVALLDVTPASAGATTLTATATVDASSYSGTATLAVTESAGTTTVQLGSVATRVVVTATAAAHASVTVNSDMQSISTRSTTLTAYLSNANGHPVADGVAVSFTTDDGSSTLSSTLQIHRAAACG</sequence>
<feature type="domain" description="Big-1" evidence="3">
    <location>
        <begin position="43"/>
        <end position="133"/>
    </location>
</feature>
<evidence type="ECO:0000256" key="1">
    <source>
        <dbReference type="ARBA" id="ARBA00010116"/>
    </source>
</evidence>
<comment type="similarity">
    <text evidence="1">Belongs to the intimin/invasin family.</text>
</comment>
<dbReference type="EMBL" id="JAAGOH010000018">
    <property type="protein sequence ID" value="NDY92500.1"/>
    <property type="molecule type" value="Genomic_DNA"/>
</dbReference>
<keyword evidence="5" id="KW-1185">Reference proteome</keyword>
<proteinExistence type="inferred from homology"/>
<comment type="caution">
    <text evidence="4">The sequence shown here is derived from an EMBL/GenBank/DDBJ whole genome shotgun (WGS) entry which is preliminary data.</text>
</comment>
<organism evidence="4 5">
    <name type="scientific">Ideonella livida</name>
    <dbReference type="NCBI Taxonomy" id="2707176"/>
    <lineage>
        <taxon>Bacteria</taxon>
        <taxon>Pseudomonadati</taxon>
        <taxon>Pseudomonadota</taxon>
        <taxon>Betaproteobacteria</taxon>
        <taxon>Burkholderiales</taxon>
        <taxon>Sphaerotilaceae</taxon>
        <taxon>Ideonella</taxon>
    </lineage>
</organism>
<accession>A0A7C9TK55</accession>
<gene>
    <name evidence="4" type="ORF">G3A44_15030</name>
</gene>
<dbReference type="Gene3D" id="2.60.40.10">
    <property type="entry name" value="Immunoglobulins"/>
    <property type="match status" value="1"/>
</dbReference>
<evidence type="ECO:0000313" key="5">
    <source>
        <dbReference type="Proteomes" id="UP000484255"/>
    </source>
</evidence>
<dbReference type="InterPro" id="IPR003344">
    <property type="entry name" value="Big_1_dom"/>
</dbReference>